<dbReference type="SMART" id="SM00155">
    <property type="entry name" value="PLDc"/>
    <property type="match status" value="2"/>
</dbReference>
<dbReference type="NCBIfam" id="TIGR04183">
    <property type="entry name" value="Por_Secre_tail"/>
    <property type="match status" value="1"/>
</dbReference>
<dbReference type="Gene3D" id="3.30.870.10">
    <property type="entry name" value="Endonuclease Chain A"/>
    <property type="match status" value="2"/>
</dbReference>
<gene>
    <name evidence="10" type="ORF">Rain11_1586</name>
</gene>
<dbReference type="InterPro" id="IPR051406">
    <property type="entry name" value="PLD_domain"/>
</dbReference>
<comment type="catalytic activity">
    <reaction evidence="1">
        <text>a 1,2-diacyl-sn-glycero-3-phosphocholine + H2O = a 1,2-diacyl-sn-glycero-3-phosphate + choline + H(+)</text>
        <dbReference type="Rhea" id="RHEA:14445"/>
        <dbReference type="ChEBI" id="CHEBI:15354"/>
        <dbReference type="ChEBI" id="CHEBI:15377"/>
        <dbReference type="ChEBI" id="CHEBI:15378"/>
        <dbReference type="ChEBI" id="CHEBI:57643"/>
        <dbReference type="ChEBI" id="CHEBI:58608"/>
        <dbReference type="EC" id="3.1.4.4"/>
    </reaction>
</comment>
<evidence type="ECO:0000313" key="11">
    <source>
        <dbReference type="Proteomes" id="UP000233387"/>
    </source>
</evidence>
<dbReference type="Pfam" id="PF13091">
    <property type="entry name" value="PLDc_2"/>
    <property type="match status" value="2"/>
</dbReference>
<accession>A0A2N3IEA6</accession>
<keyword evidence="4" id="KW-0378">Hydrolase</keyword>
<comment type="caution">
    <text evidence="10">The sequence shown here is derived from an EMBL/GenBank/DDBJ whole genome shotgun (WGS) entry which is preliminary data.</text>
</comment>
<dbReference type="SUPFAM" id="SSF56024">
    <property type="entry name" value="Phospholipase D/nuclease"/>
    <property type="match status" value="2"/>
</dbReference>
<keyword evidence="8" id="KW-0732">Signal</keyword>
<dbReference type="RefSeq" id="WP_101358855.1">
    <property type="nucleotide sequence ID" value="NZ_NKXO01000023.1"/>
</dbReference>
<keyword evidence="11" id="KW-1185">Reference proteome</keyword>
<dbReference type="GO" id="GO:0006793">
    <property type="term" value="P:phosphorus metabolic process"/>
    <property type="evidence" value="ECO:0007669"/>
    <property type="project" value="UniProtKB-ARBA"/>
</dbReference>
<organism evidence="10 11">
    <name type="scientific">Raineya orbicola</name>
    <dbReference type="NCBI Taxonomy" id="2016530"/>
    <lineage>
        <taxon>Bacteria</taxon>
        <taxon>Pseudomonadati</taxon>
        <taxon>Bacteroidota</taxon>
        <taxon>Cytophagia</taxon>
        <taxon>Cytophagales</taxon>
        <taxon>Raineyaceae</taxon>
        <taxon>Raineya</taxon>
    </lineage>
</organism>
<keyword evidence="5" id="KW-0442">Lipid degradation</keyword>
<comment type="similarity">
    <text evidence="2">Belongs to the phospholipase D family.</text>
</comment>
<dbReference type="GO" id="GO:0016042">
    <property type="term" value="P:lipid catabolic process"/>
    <property type="evidence" value="ECO:0007669"/>
    <property type="project" value="UniProtKB-KW"/>
</dbReference>
<feature type="domain" description="PLD phosphodiesterase" evidence="9">
    <location>
        <begin position="451"/>
        <end position="483"/>
    </location>
</feature>
<dbReference type="OrthoDB" id="9762009at2"/>
<dbReference type="PANTHER" id="PTHR43856">
    <property type="entry name" value="CARDIOLIPIN HYDROLASE"/>
    <property type="match status" value="1"/>
</dbReference>
<dbReference type="GO" id="GO:0016891">
    <property type="term" value="F:RNA endonuclease activity producing 5'-phosphomonoesters, hydrolytic mechanism"/>
    <property type="evidence" value="ECO:0007669"/>
    <property type="project" value="TreeGrafter"/>
</dbReference>
<evidence type="ECO:0000256" key="8">
    <source>
        <dbReference type="SAM" id="SignalP"/>
    </source>
</evidence>
<dbReference type="InterPro" id="IPR025202">
    <property type="entry name" value="PLD-like_dom"/>
</dbReference>
<dbReference type="EMBL" id="NKXO01000023">
    <property type="protein sequence ID" value="PKQ68608.1"/>
    <property type="molecule type" value="Genomic_DNA"/>
</dbReference>
<name>A0A2N3IEA6_9BACT</name>
<evidence type="ECO:0000256" key="4">
    <source>
        <dbReference type="ARBA" id="ARBA00022801"/>
    </source>
</evidence>
<proteinExistence type="inferred from homology"/>
<dbReference type="PROSITE" id="PS50035">
    <property type="entry name" value="PLD"/>
    <property type="match status" value="1"/>
</dbReference>
<protein>
    <recommendedName>
        <fullName evidence="3">phospholipase D</fullName>
        <ecNumber evidence="3">3.1.4.4</ecNumber>
    </recommendedName>
</protein>
<evidence type="ECO:0000256" key="3">
    <source>
        <dbReference type="ARBA" id="ARBA00012027"/>
    </source>
</evidence>
<evidence type="ECO:0000313" key="10">
    <source>
        <dbReference type="EMBL" id="PKQ68608.1"/>
    </source>
</evidence>
<feature type="region of interest" description="Disordered" evidence="7">
    <location>
        <begin position="513"/>
        <end position="533"/>
    </location>
</feature>
<dbReference type="InterPro" id="IPR001736">
    <property type="entry name" value="PLipase_D/transphosphatidylase"/>
</dbReference>
<dbReference type="EC" id="3.1.4.4" evidence="3"/>
<evidence type="ECO:0000256" key="5">
    <source>
        <dbReference type="ARBA" id="ARBA00022963"/>
    </source>
</evidence>
<reference evidence="10 11" key="1">
    <citation type="submission" date="2017-06" db="EMBL/GenBank/DDBJ databases">
        <title>Raineya orbicola gen. nov., sp. nov. a slightly thermophilic bacterium of the phylum Bacteroidetes and the description of Raineyaceae fam. nov.</title>
        <authorList>
            <person name="Albuquerque L."/>
            <person name="Polonia A.R.M."/>
            <person name="Barroso C."/>
            <person name="Froufe H.J.C."/>
            <person name="Lage O."/>
            <person name="Lobo-Da-Cunha A."/>
            <person name="Egas C."/>
            <person name="Da Costa M.S."/>
        </authorList>
    </citation>
    <scope>NUCLEOTIDE SEQUENCE [LARGE SCALE GENOMIC DNA]</scope>
    <source>
        <strain evidence="10 11">SPSPC-11</strain>
    </source>
</reference>
<dbReference type="InterPro" id="IPR026444">
    <property type="entry name" value="Secre_tail"/>
</dbReference>
<dbReference type="PANTHER" id="PTHR43856:SF1">
    <property type="entry name" value="MITOCHONDRIAL CARDIOLIPIN HYDROLASE"/>
    <property type="match status" value="1"/>
</dbReference>
<evidence type="ECO:0000256" key="6">
    <source>
        <dbReference type="ARBA" id="ARBA00023098"/>
    </source>
</evidence>
<dbReference type="Pfam" id="PF18962">
    <property type="entry name" value="Por_Secre_tail"/>
    <property type="match status" value="1"/>
</dbReference>
<dbReference type="Proteomes" id="UP000233387">
    <property type="component" value="Unassembled WGS sequence"/>
</dbReference>
<evidence type="ECO:0000259" key="9">
    <source>
        <dbReference type="PROSITE" id="PS50035"/>
    </source>
</evidence>
<evidence type="ECO:0000256" key="7">
    <source>
        <dbReference type="SAM" id="MobiDB-lite"/>
    </source>
</evidence>
<feature type="signal peptide" evidence="8">
    <location>
        <begin position="1"/>
        <end position="18"/>
    </location>
</feature>
<evidence type="ECO:0000256" key="2">
    <source>
        <dbReference type="ARBA" id="ARBA00008664"/>
    </source>
</evidence>
<dbReference type="AlphaFoldDB" id="A0A2N3IEA6"/>
<sequence>MKKIYLFLTLFIANIALSQTLEPIGTARLKANGTTVTVTGIVTNDALFDNRNRTRCFQDATGGLNIFAQGTPSAPALQALKPGDSIVITGVLAEFNNLKQLVEPLNIQVIASNKPVPAPIVVSFADLQNPAVAEPLESMLVKIEDMLIDTGDRIFGSGSAGRSYDIDEPNNRVAGNCFPVSADCNAGPVMRINPGNSLVGVEVPRGLVSITGNLGQFASAYQIVVRGIKDFEVGLALEKVEQTNIQTTSFELKFSTNQSAKSRVRWGNIFLVGVNTSDPTNYIADYDTTFVGEIVDNNFKLDHIARLTGLNVATPYFVEIFCENANGKKVTFTDVYTTASESTGEIKVFFNKPVDASLSRNGAVATVVNNIDEIFASYIDRATTSVDVCIYNANIAGSAKIATALQNARARGVQVRYIFGGELANLAHPLLNNIPRMRDRNASGPAALQRTGTGNHNKFIVIDPNSRLNSYVITGSGNFTNNGLFDDPNNFLIIQDQALARAYRAEFDEMWGEGPVNPNSTQASPSHSDFDRQARSRFGGQKIKNTPSKFIIGDRLVELYFSPTDGPTNAIRNAIYSTDNDLRFGLLILTADELRVPIDSMQNVGWDVKGLIEDENAVADNVVSGSDFIWLRDRGVNVQTYPSGVTRQFHHKYAVIDAVRTTSDPMVVTGSFNWTSSAENNNDENLLIIHDAKIANMFRQEFGERWFEATNFRDAYLLALDEPNDISGAVVYPNPSQGKFTIRLSDNLYTSAQMRIVDLQGKIVDEQTLTINGRNLQVNTRLSKGMYILQLNFEGKTFTRKLVITE</sequence>
<keyword evidence="6" id="KW-0443">Lipid metabolism</keyword>
<feature type="chain" id="PRO_5014878309" description="phospholipase D" evidence="8">
    <location>
        <begin position="19"/>
        <end position="806"/>
    </location>
</feature>
<dbReference type="GO" id="GO:0004630">
    <property type="term" value="F:phospholipase D activity"/>
    <property type="evidence" value="ECO:0007669"/>
    <property type="project" value="UniProtKB-EC"/>
</dbReference>
<evidence type="ECO:0000256" key="1">
    <source>
        <dbReference type="ARBA" id="ARBA00000798"/>
    </source>
</evidence>
<feature type="compositionally biased region" description="Polar residues" evidence="7">
    <location>
        <begin position="517"/>
        <end position="527"/>
    </location>
</feature>